<sequence length="313" mass="36294">MESDESDTEEEYIAFVAPPAYDEASQEKILNWKPEPWWIPERKELEQVKDFLCIPKGTSELDRSGREYREQKYFSATTAAVCFLKQLSPEIRQNVREVVIQEDHLSVLLPASHAQGLNPLFRKNPRLVVKKRVDLWRTTLVLNSNRVFRSAKHDLQGIMRWVHEARVLRQRGMPANSFELVLHGPSPEASQHIHNVVVNAAILQEAAREIGRQNNMENAFTCHPVSVDFPDVIKQILRGEIPVRFEAEMGQPWDLEVILREHRGEWADDFKQGFAIEDLEEPPEGWDAARRAYIEFVDWTERMDGFDLLVETA</sequence>
<evidence type="ECO:0000313" key="2">
    <source>
        <dbReference type="Proteomes" id="UP000799424"/>
    </source>
</evidence>
<dbReference type="EMBL" id="MU006235">
    <property type="protein sequence ID" value="KAF2822273.1"/>
    <property type="molecule type" value="Genomic_DNA"/>
</dbReference>
<dbReference type="Proteomes" id="UP000799424">
    <property type="component" value="Unassembled WGS sequence"/>
</dbReference>
<protein>
    <submittedName>
        <fullName evidence="1">Uncharacterized protein</fullName>
    </submittedName>
</protein>
<dbReference type="AlphaFoldDB" id="A0A6A6ZNB3"/>
<proteinExistence type="predicted"/>
<keyword evidence="2" id="KW-1185">Reference proteome</keyword>
<name>A0A6A6ZNB3_9PLEO</name>
<accession>A0A6A6ZNB3</accession>
<evidence type="ECO:0000313" key="1">
    <source>
        <dbReference type="EMBL" id="KAF2822273.1"/>
    </source>
</evidence>
<gene>
    <name evidence="1" type="ORF">CC86DRAFT_410645</name>
</gene>
<reference evidence="1" key="1">
    <citation type="journal article" date="2020" name="Stud. Mycol.">
        <title>101 Dothideomycetes genomes: a test case for predicting lifestyles and emergence of pathogens.</title>
        <authorList>
            <person name="Haridas S."/>
            <person name="Albert R."/>
            <person name="Binder M."/>
            <person name="Bloem J."/>
            <person name="Labutti K."/>
            <person name="Salamov A."/>
            <person name="Andreopoulos B."/>
            <person name="Baker S."/>
            <person name="Barry K."/>
            <person name="Bills G."/>
            <person name="Bluhm B."/>
            <person name="Cannon C."/>
            <person name="Castanera R."/>
            <person name="Culley D."/>
            <person name="Daum C."/>
            <person name="Ezra D."/>
            <person name="Gonzalez J."/>
            <person name="Henrissat B."/>
            <person name="Kuo A."/>
            <person name="Liang C."/>
            <person name="Lipzen A."/>
            <person name="Lutzoni F."/>
            <person name="Magnuson J."/>
            <person name="Mondo S."/>
            <person name="Nolan M."/>
            <person name="Ohm R."/>
            <person name="Pangilinan J."/>
            <person name="Park H.-J."/>
            <person name="Ramirez L."/>
            <person name="Alfaro M."/>
            <person name="Sun H."/>
            <person name="Tritt A."/>
            <person name="Yoshinaga Y."/>
            <person name="Zwiers L.-H."/>
            <person name="Turgeon B."/>
            <person name="Goodwin S."/>
            <person name="Spatafora J."/>
            <person name="Crous P."/>
            <person name="Grigoriev I."/>
        </authorList>
    </citation>
    <scope>NUCLEOTIDE SEQUENCE</scope>
    <source>
        <strain evidence="1">CBS 113818</strain>
    </source>
</reference>
<organism evidence="1 2">
    <name type="scientific">Ophiobolus disseminans</name>
    <dbReference type="NCBI Taxonomy" id="1469910"/>
    <lineage>
        <taxon>Eukaryota</taxon>
        <taxon>Fungi</taxon>
        <taxon>Dikarya</taxon>
        <taxon>Ascomycota</taxon>
        <taxon>Pezizomycotina</taxon>
        <taxon>Dothideomycetes</taxon>
        <taxon>Pleosporomycetidae</taxon>
        <taxon>Pleosporales</taxon>
        <taxon>Pleosporineae</taxon>
        <taxon>Phaeosphaeriaceae</taxon>
        <taxon>Ophiobolus</taxon>
    </lineage>
</organism>
<dbReference type="OrthoDB" id="5062850at2759"/>